<comment type="caution">
    <text evidence="1">The sequence shown here is derived from an EMBL/GenBank/DDBJ whole genome shotgun (WGS) entry which is preliminary data.</text>
</comment>
<dbReference type="NCBIfam" id="TIGR03187">
    <property type="entry name" value="DGQHR"/>
    <property type="match status" value="1"/>
</dbReference>
<name>A0AAE4LJ34_9BACT</name>
<dbReference type="InterPro" id="IPR017601">
    <property type="entry name" value="DGQHR-contain_dom"/>
</dbReference>
<dbReference type="InterPro" id="IPR017642">
    <property type="entry name" value="DNA_S_mod_DndB"/>
</dbReference>
<dbReference type="SUPFAM" id="SSF52980">
    <property type="entry name" value="Restriction endonuclease-like"/>
    <property type="match status" value="1"/>
</dbReference>
<proteinExistence type="predicted"/>
<protein>
    <submittedName>
        <fullName evidence="1">DGQHR domain-containing protein</fullName>
    </submittedName>
</protein>
<sequence>MKEETKQNILNSLVSGKSLTTVLSAKAKEFMFESVQNELVTKYETDGWEVYKRYKTSIRMQRRKPMDMAFEDDVWALFARMGFSFLNKDRNFRLPYSNDEKLTQQIDIFVADEETILIIECKVAGNPKQSNFKETIEAIGGKKEGLITTIQQLFPDTKYKIKFIFATKNYYLSEQDNARLNNYGIIHFDEETLKYYQELTKHLGTSAKYQLLGSIFEGQTIPELDNRIPAIKGKMGGYTYYSFSIEPEKLLKIGYVLHRNKANRKLMPTYQRLIKKSRLKSVQDFVDNGGFFPNSIIINIDTNGKSVRFDSAGNQVEKSISRIGILHLPKKYRSAYIIDGQHRLYGYANSPYKATNCIPVVAFINLERTQQVKLFMQINENQKAVPKNLRNTLNSDLLWNSENRTEQIKALKLQIALSLGEEMQSPLYDRIIIGENIKSATRCITIDTIKVGLDRGNFFGTFDKDSIKTDGTFYKGNNDATLERLFPFIVGCFDYIKNNLPEEWSKGDADDGFLTINANVESLLRLFSDIVDHIVKAKGVNPKVDSTQNVMQEMEFYLDPIIDFYKNLTSESKIELKKSYGIAGRTKVWRILQREISKVRTDFHPDGLDKYWKDEDKRYNEDSFRFIRDIETFMKEDFKTKLEQAYGSQWFKRGVPKAVYDKANQLASEKNYEITDASEEYSPWDCLTLIDYRRIATYGSNWRDIFEKYYTKPGEEKGGNKEAKTEWMQKLERIRNNNFHTYSVKEEEFEFLSELHKWLIETSD</sequence>
<dbReference type="Proteomes" id="UP001181347">
    <property type="component" value="Unassembled WGS sequence"/>
</dbReference>
<dbReference type="InterPro" id="IPR011335">
    <property type="entry name" value="Restrct_endonuc-II-like"/>
</dbReference>
<dbReference type="RefSeq" id="WP_022044412.1">
    <property type="nucleotide sequence ID" value="NZ_BAAFKU010000005.1"/>
</dbReference>
<evidence type="ECO:0000313" key="2">
    <source>
        <dbReference type="Proteomes" id="UP001181347"/>
    </source>
</evidence>
<dbReference type="Pfam" id="PF14072">
    <property type="entry name" value="DndB"/>
    <property type="match status" value="1"/>
</dbReference>
<accession>A0AAE4LJ34</accession>
<organism evidence="1 2">
    <name type="scientific">Alistipes finegoldii</name>
    <dbReference type="NCBI Taxonomy" id="214856"/>
    <lineage>
        <taxon>Bacteria</taxon>
        <taxon>Pseudomonadati</taxon>
        <taxon>Bacteroidota</taxon>
        <taxon>Bacteroidia</taxon>
        <taxon>Bacteroidales</taxon>
        <taxon>Rikenellaceae</taxon>
        <taxon>Alistipes</taxon>
    </lineage>
</organism>
<dbReference type="CDD" id="cd16413">
    <property type="entry name" value="DGQHR_domain"/>
    <property type="match status" value="1"/>
</dbReference>
<dbReference type="AlphaFoldDB" id="A0AAE4LJ34"/>
<gene>
    <name evidence="1" type="ORF">RVH17_00110</name>
</gene>
<dbReference type="EMBL" id="JAWDES010000001">
    <property type="protein sequence ID" value="MDU0258533.1"/>
    <property type="molecule type" value="Genomic_DNA"/>
</dbReference>
<evidence type="ECO:0000313" key="1">
    <source>
        <dbReference type="EMBL" id="MDU0258533.1"/>
    </source>
</evidence>
<reference evidence="1" key="1">
    <citation type="submission" date="2023-10" db="EMBL/GenBank/DDBJ databases">
        <title>Genome Sequence of the Bacteria from From Gut Wall in Crohn's Disease.</title>
        <authorList>
            <person name="Rodriguez-Palacios A."/>
        </authorList>
    </citation>
    <scope>NUCLEOTIDE SEQUENCE</scope>
    <source>
        <strain evidence="1">CavFT-hAR58</strain>
    </source>
</reference>